<dbReference type="PRINTS" id="PR00115">
    <property type="entry name" value="F16BPHPHTASE"/>
</dbReference>
<keyword evidence="8 12" id="KW-0119">Carbohydrate metabolism</keyword>
<feature type="binding site" evidence="12">
    <location>
        <position position="270"/>
    </location>
    <ligand>
        <name>substrate</name>
    </ligand>
</feature>
<accession>A0AAE3ILD7</accession>
<dbReference type="PANTHER" id="PTHR11556">
    <property type="entry name" value="FRUCTOSE-1,6-BISPHOSPHATASE-RELATED"/>
    <property type="match status" value="1"/>
</dbReference>
<evidence type="ECO:0000256" key="8">
    <source>
        <dbReference type="ARBA" id="ARBA00023277"/>
    </source>
</evidence>
<dbReference type="GO" id="GO:0006094">
    <property type="term" value="P:gluconeogenesis"/>
    <property type="evidence" value="ECO:0007669"/>
    <property type="project" value="UniProtKB-UniRule"/>
</dbReference>
<dbReference type="SUPFAM" id="SSF56655">
    <property type="entry name" value="Carbohydrate phosphatase"/>
    <property type="match status" value="1"/>
</dbReference>
<dbReference type="AlphaFoldDB" id="A0AAE3ILD7"/>
<feature type="binding site" evidence="12">
    <location>
        <position position="112"/>
    </location>
    <ligand>
        <name>Mg(2+)</name>
        <dbReference type="ChEBI" id="CHEBI:18420"/>
        <label>2</label>
    </ligand>
</feature>
<comment type="cofactor">
    <cofactor evidence="12">
        <name>Mg(2+)</name>
        <dbReference type="ChEBI" id="CHEBI:18420"/>
    </cofactor>
    <text evidence="12">Binds 2 magnesium ions per subunit.</text>
</comment>
<reference evidence="16" key="1">
    <citation type="submission" date="2022-10" db="EMBL/GenBank/DDBJ databases">
        <authorList>
            <person name="Kim H.S."/>
            <person name="Kim J.-S."/>
            <person name="Suh M.K."/>
            <person name="Eom M.K."/>
            <person name="Lee J.-S."/>
        </authorList>
    </citation>
    <scope>NUCLEOTIDE SEQUENCE</scope>
    <source>
        <strain evidence="16">LIP-5</strain>
    </source>
</reference>
<comment type="similarity">
    <text evidence="2 12 13">Belongs to the FBPase class 1 family.</text>
</comment>
<evidence type="ECO:0000256" key="3">
    <source>
        <dbReference type="ARBA" id="ARBA00013093"/>
    </source>
</evidence>
<evidence type="ECO:0000313" key="16">
    <source>
        <dbReference type="EMBL" id="MCU7693081.1"/>
    </source>
</evidence>
<evidence type="ECO:0000256" key="1">
    <source>
        <dbReference type="ARBA" id="ARBA00001273"/>
    </source>
</evidence>
<dbReference type="InterPro" id="IPR033391">
    <property type="entry name" value="FBPase_N"/>
</dbReference>
<feature type="domain" description="Fructose-1-6-bisphosphatase class 1 C-terminal" evidence="15">
    <location>
        <begin position="196"/>
        <end position="321"/>
    </location>
</feature>
<comment type="subunit">
    <text evidence="12">Homotetramer.</text>
</comment>
<feature type="domain" description="Fructose-1-6-bisphosphatase class I N-terminal" evidence="14">
    <location>
        <begin position="2"/>
        <end position="192"/>
    </location>
</feature>
<dbReference type="GO" id="GO:0006002">
    <property type="term" value="P:fructose 6-phosphate metabolic process"/>
    <property type="evidence" value="ECO:0007669"/>
    <property type="project" value="TreeGrafter"/>
</dbReference>
<evidence type="ECO:0000256" key="13">
    <source>
        <dbReference type="RuleBase" id="RU000508"/>
    </source>
</evidence>
<keyword evidence="4 12" id="KW-0963">Cytoplasm</keyword>
<keyword evidence="6 12" id="KW-0378">Hydrolase</keyword>
<evidence type="ECO:0000256" key="10">
    <source>
        <dbReference type="ARBA" id="ARBA00072069"/>
    </source>
</evidence>
<evidence type="ECO:0000256" key="12">
    <source>
        <dbReference type="HAMAP-Rule" id="MF_01855"/>
    </source>
</evidence>
<comment type="catalytic activity">
    <reaction evidence="1 12">
        <text>beta-D-fructose 1,6-bisphosphate + H2O = beta-D-fructose 6-phosphate + phosphate</text>
        <dbReference type="Rhea" id="RHEA:11064"/>
        <dbReference type="ChEBI" id="CHEBI:15377"/>
        <dbReference type="ChEBI" id="CHEBI:32966"/>
        <dbReference type="ChEBI" id="CHEBI:43474"/>
        <dbReference type="ChEBI" id="CHEBI:57634"/>
        <dbReference type="EC" id="3.1.3.11"/>
    </reaction>
</comment>
<sequence>MITLDEFTIQQLREVPHATGELSGLLQCIGLAGKMVNAAVRKSGLLGVNSSLGTTNTFGEQVQKLDMIADDIFIKALQKGVFCAGVASEENNDIVVFDDARSNRSKYVVMFDPLDGSGNIDVTIGTIFSIYKRVTETGTPCTKKDFLQRGSEQIAAGYIIYGAYTMLIYATRRGVHGFTLDSDIGEFYLSHKNIRIPKKGKNFSFDFKYYHAVNDSVRKYIDDSLQGNNDLAASPLSFRYAGCMVADIHRNLLKGGVFLYPDVKGRPHGKLRLMYECNPMAFITELAGGAASDGDQRILDIQPKHIHQTTPFFAGSRDMIISSGKDQ</sequence>
<dbReference type="EMBL" id="JAOTPL010000001">
    <property type="protein sequence ID" value="MCU7693081.1"/>
    <property type="molecule type" value="Genomic_DNA"/>
</dbReference>
<evidence type="ECO:0000259" key="14">
    <source>
        <dbReference type="Pfam" id="PF00316"/>
    </source>
</evidence>
<feature type="binding site" evidence="12">
    <location>
        <position position="240"/>
    </location>
    <ligand>
        <name>substrate</name>
    </ligand>
</feature>
<evidence type="ECO:0000256" key="7">
    <source>
        <dbReference type="ARBA" id="ARBA00022842"/>
    </source>
</evidence>
<comment type="caution">
    <text evidence="12">Lacks conserved residue(s) required for the propagation of feature annotation.</text>
</comment>
<comment type="pathway">
    <text evidence="9">Carbohydrate biosynthesis.</text>
</comment>
<feature type="binding site" evidence="12">
    <location>
        <position position="115"/>
    </location>
    <ligand>
        <name>Mg(2+)</name>
        <dbReference type="ChEBI" id="CHEBI:18420"/>
        <label>2</label>
    </ligand>
</feature>
<evidence type="ECO:0000256" key="11">
    <source>
        <dbReference type="ARBA" id="ARBA00081210"/>
    </source>
</evidence>
<evidence type="ECO:0000256" key="6">
    <source>
        <dbReference type="ARBA" id="ARBA00022801"/>
    </source>
</evidence>
<organism evidence="16 17">
    <name type="scientific">Haoranjiania flava</name>
    <dbReference type="NCBI Taxonomy" id="1856322"/>
    <lineage>
        <taxon>Bacteria</taxon>
        <taxon>Pseudomonadati</taxon>
        <taxon>Bacteroidota</taxon>
        <taxon>Chitinophagia</taxon>
        <taxon>Chitinophagales</taxon>
        <taxon>Chitinophagaceae</taxon>
        <taxon>Haoranjiania</taxon>
    </lineage>
</organism>
<evidence type="ECO:0000256" key="2">
    <source>
        <dbReference type="ARBA" id="ARBA00010941"/>
    </source>
</evidence>
<keyword evidence="7 12" id="KW-0460">Magnesium</keyword>
<feature type="binding site" evidence="12">
    <location>
        <position position="276"/>
    </location>
    <ligand>
        <name>Mg(2+)</name>
        <dbReference type="ChEBI" id="CHEBI:18420"/>
        <label>2</label>
    </ligand>
</feature>
<dbReference type="Gene3D" id="3.30.540.10">
    <property type="entry name" value="Fructose-1,6-Bisphosphatase, subunit A, domain 1"/>
    <property type="match status" value="1"/>
</dbReference>
<evidence type="ECO:0000256" key="4">
    <source>
        <dbReference type="ARBA" id="ARBA00022490"/>
    </source>
</evidence>
<dbReference type="Pfam" id="PF00316">
    <property type="entry name" value="FBPase"/>
    <property type="match status" value="1"/>
</dbReference>
<dbReference type="InterPro" id="IPR044015">
    <property type="entry name" value="FBPase_C_dom"/>
</dbReference>
<dbReference type="Proteomes" id="UP001209317">
    <property type="component" value="Unassembled WGS sequence"/>
</dbReference>
<gene>
    <name evidence="12 16" type="primary">fbp</name>
    <name evidence="16" type="ORF">OD355_00975</name>
</gene>
<feature type="binding site" evidence="12">
    <location>
        <position position="114"/>
    </location>
    <ligand>
        <name>Mg(2+)</name>
        <dbReference type="ChEBI" id="CHEBI:18420"/>
        <label>1</label>
    </ligand>
</feature>
<evidence type="ECO:0000256" key="9">
    <source>
        <dbReference type="ARBA" id="ARBA00024331"/>
    </source>
</evidence>
<dbReference type="CDD" id="cd00354">
    <property type="entry name" value="FBPase"/>
    <property type="match status" value="1"/>
</dbReference>
<proteinExistence type="inferred from homology"/>
<dbReference type="HAMAP" id="MF_01855">
    <property type="entry name" value="FBPase_class1"/>
    <property type="match status" value="1"/>
</dbReference>
<dbReference type="PIRSF" id="PIRSF500210">
    <property type="entry name" value="FBPtase"/>
    <property type="match status" value="1"/>
</dbReference>
<dbReference type="NCBIfam" id="NF006778">
    <property type="entry name" value="PRK09293.1-1"/>
    <property type="match status" value="1"/>
</dbReference>
<dbReference type="GO" id="GO:0005829">
    <property type="term" value="C:cytosol"/>
    <property type="evidence" value="ECO:0007669"/>
    <property type="project" value="TreeGrafter"/>
</dbReference>
<dbReference type="GO" id="GO:0006000">
    <property type="term" value="P:fructose metabolic process"/>
    <property type="evidence" value="ECO:0007669"/>
    <property type="project" value="TreeGrafter"/>
</dbReference>
<dbReference type="Gene3D" id="3.40.190.80">
    <property type="match status" value="1"/>
</dbReference>
<dbReference type="FunFam" id="3.30.540.10:FF:000002">
    <property type="entry name" value="Fructose-1,6-bisphosphatase class 1"/>
    <property type="match status" value="1"/>
</dbReference>
<protein>
    <recommendedName>
        <fullName evidence="10 12">Fructose-1,6-bisphosphatase class 1</fullName>
        <shortName evidence="12">FBPase class 1</shortName>
        <ecNumber evidence="3 12">3.1.3.11</ecNumber>
    </recommendedName>
    <alternativeName>
        <fullName evidence="11 12">D-fructose-1,6-bisphosphate 1-phosphohydrolase class 1</fullName>
    </alternativeName>
</protein>
<comment type="subcellular location">
    <subcellularLocation>
        <location evidence="12">Cytoplasm</location>
    </subcellularLocation>
</comment>
<evidence type="ECO:0000256" key="5">
    <source>
        <dbReference type="ARBA" id="ARBA00022723"/>
    </source>
</evidence>
<dbReference type="GO" id="GO:0005986">
    <property type="term" value="P:sucrose biosynthetic process"/>
    <property type="evidence" value="ECO:0007669"/>
    <property type="project" value="TreeGrafter"/>
</dbReference>
<name>A0AAE3ILD7_9BACT</name>
<dbReference type="RefSeq" id="WP_263036569.1">
    <property type="nucleotide sequence ID" value="NZ_JAOTPL010000001.1"/>
</dbReference>
<dbReference type="PANTHER" id="PTHR11556:SF35">
    <property type="entry name" value="SEDOHEPTULOSE-1,7-BISPHOSPHATASE, CHLOROPLASTIC"/>
    <property type="match status" value="1"/>
</dbReference>
<dbReference type="GO" id="GO:0042132">
    <property type="term" value="F:fructose 1,6-bisphosphate 1-phosphatase activity"/>
    <property type="evidence" value="ECO:0007669"/>
    <property type="project" value="UniProtKB-UniRule"/>
</dbReference>
<evidence type="ECO:0000313" key="17">
    <source>
        <dbReference type="Proteomes" id="UP001209317"/>
    </source>
</evidence>
<dbReference type="GO" id="GO:0030388">
    <property type="term" value="P:fructose 1,6-bisphosphate metabolic process"/>
    <property type="evidence" value="ECO:0007669"/>
    <property type="project" value="TreeGrafter"/>
</dbReference>
<feature type="binding site" evidence="12">
    <location>
        <position position="112"/>
    </location>
    <ligand>
        <name>Mg(2+)</name>
        <dbReference type="ChEBI" id="CHEBI:18420"/>
        <label>1</label>
    </ligand>
</feature>
<dbReference type="Pfam" id="PF18913">
    <property type="entry name" value="FBPase_C"/>
    <property type="match status" value="1"/>
</dbReference>
<keyword evidence="17" id="KW-1185">Reference proteome</keyword>
<dbReference type="EC" id="3.1.3.11" evidence="3 12"/>
<comment type="caution">
    <text evidence="16">The sequence shown here is derived from an EMBL/GenBank/DDBJ whole genome shotgun (WGS) entry which is preliminary data.</text>
</comment>
<dbReference type="InterPro" id="IPR000146">
    <property type="entry name" value="FBPase_class-1"/>
</dbReference>
<dbReference type="GO" id="GO:0000287">
    <property type="term" value="F:magnesium ion binding"/>
    <property type="evidence" value="ECO:0007669"/>
    <property type="project" value="UniProtKB-UniRule"/>
</dbReference>
<dbReference type="InterPro" id="IPR028343">
    <property type="entry name" value="FBPtase"/>
</dbReference>
<evidence type="ECO:0000259" key="15">
    <source>
        <dbReference type="Pfam" id="PF18913"/>
    </source>
</evidence>
<keyword evidence="5 12" id="KW-0479">Metal-binding</keyword>
<feature type="binding site" evidence="12">
    <location>
        <position position="89"/>
    </location>
    <ligand>
        <name>Mg(2+)</name>
        <dbReference type="ChEBI" id="CHEBI:18420"/>
        <label>1</label>
    </ligand>
</feature>
<dbReference type="PIRSF" id="PIRSF000904">
    <property type="entry name" value="FBPtase_SBPase"/>
    <property type="match status" value="1"/>
</dbReference>